<keyword evidence="3" id="KW-1185">Reference proteome</keyword>
<proteinExistence type="predicted"/>
<keyword evidence="1" id="KW-0732">Signal</keyword>
<feature type="signal peptide" evidence="1">
    <location>
        <begin position="1"/>
        <end position="18"/>
    </location>
</feature>
<evidence type="ECO:0000256" key="1">
    <source>
        <dbReference type="SAM" id="SignalP"/>
    </source>
</evidence>
<sequence length="160" mass="17069">MKKVFIFLFALVAFTACKKDINDPQPNDPQPNEPVETPAGIVAGTYKLTSFHFIQGANEIEMPTLPLVESGKTVASGTAKMAKKSDGKVVLDLNLFIEGEGTVALIEKLEVEVRKSGSNYGLYAGGDRIGDADGGFIIFNVSGTDSSTGDELKLAFHAKK</sequence>
<protein>
    <recommendedName>
        <fullName evidence="4">Lipocalin-like domain-containing protein</fullName>
    </recommendedName>
</protein>
<organism evidence="2 3">
    <name type="scientific">Larkinella insperata</name>
    <dbReference type="NCBI Taxonomy" id="332158"/>
    <lineage>
        <taxon>Bacteria</taxon>
        <taxon>Pseudomonadati</taxon>
        <taxon>Bacteroidota</taxon>
        <taxon>Cytophagia</taxon>
        <taxon>Cytophagales</taxon>
        <taxon>Spirosomataceae</taxon>
        <taxon>Larkinella</taxon>
    </lineage>
</organism>
<evidence type="ECO:0000313" key="3">
    <source>
        <dbReference type="Proteomes" id="UP001597116"/>
    </source>
</evidence>
<comment type="caution">
    <text evidence="2">The sequence shown here is derived from an EMBL/GenBank/DDBJ whole genome shotgun (WGS) entry which is preliminary data.</text>
</comment>
<dbReference type="RefSeq" id="WP_265992052.1">
    <property type="nucleotide sequence ID" value="NZ_CP110973.1"/>
</dbReference>
<name>A0ABW3Q943_9BACT</name>
<dbReference type="PROSITE" id="PS51257">
    <property type="entry name" value="PROKAR_LIPOPROTEIN"/>
    <property type="match status" value="1"/>
</dbReference>
<accession>A0ABW3Q943</accession>
<evidence type="ECO:0000313" key="2">
    <source>
        <dbReference type="EMBL" id="MFD1141606.1"/>
    </source>
</evidence>
<dbReference type="EMBL" id="JBHTLP010000008">
    <property type="protein sequence ID" value="MFD1141606.1"/>
    <property type="molecule type" value="Genomic_DNA"/>
</dbReference>
<feature type="chain" id="PRO_5045654497" description="Lipocalin-like domain-containing protein" evidence="1">
    <location>
        <begin position="19"/>
        <end position="160"/>
    </location>
</feature>
<reference evidence="3" key="1">
    <citation type="journal article" date="2019" name="Int. J. Syst. Evol. Microbiol.">
        <title>The Global Catalogue of Microorganisms (GCM) 10K type strain sequencing project: providing services to taxonomists for standard genome sequencing and annotation.</title>
        <authorList>
            <consortium name="The Broad Institute Genomics Platform"/>
            <consortium name="The Broad Institute Genome Sequencing Center for Infectious Disease"/>
            <person name="Wu L."/>
            <person name="Ma J."/>
        </authorList>
    </citation>
    <scope>NUCLEOTIDE SEQUENCE [LARGE SCALE GENOMIC DNA]</scope>
    <source>
        <strain evidence="3">CCUG 55608</strain>
    </source>
</reference>
<gene>
    <name evidence="2" type="ORF">ACFQ4C_10825</name>
</gene>
<evidence type="ECO:0008006" key="4">
    <source>
        <dbReference type="Google" id="ProtNLM"/>
    </source>
</evidence>
<dbReference type="Proteomes" id="UP001597116">
    <property type="component" value="Unassembled WGS sequence"/>
</dbReference>